<comment type="caution">
    <text evidence="3">The sequence shown here is derived from an EMBL/GenBank/DDBJ whole genome shotgun (WGS) entry which is preliminary data.</text>
</comment>
<dbReference type="AlphaFoldDB" id="A0A8S1AT69"/>
<evidence type="ECO:0000313" key="3">
    <source>
        <dbReference type="EMBL" id="CAB3249675.1"/>
    </source>
</evidence>
<keyword evidence="2" id="KW-0732">Signal</keyword>
<feature type="chain" id="PRO_5035766652" evidence="2">
    <location>
        <begin position="21"/>
        <end position="509"/>
    </location>
</feature>
<evidence type="ECO:0000313" key="4">
    <source>
        <dbReference type="Proteomes" id="UP000494106"/>
    </source>
</evidence>
<dbReference type="Proteomes" id="UP000494106">
    <property type="component" value="Unassembled WGS sequence"/>
</dbReference>
<proteinExistence type="predicted"/>
<sequence>MLLVRELALIAAYMFLYSNSQQDKHNNQTQFKPKPFSQNPNTSNKFQQKPMSQSNSANHGRRFKDGTYLKKVNPFNPKVTKVLVTPKEVIHQGNQPQNFNLDPKVTKVLVTPKEVIHQGNQPQNGNLNPKVTKVLVTPKEVIHQGNQPQNGNLDPKVTKVNQPQNGNLNPKVTKVFITPKEVIHQGNQPQNGNLDPKVTKVLVTPKEVIHQGNQPQNGNLDPKNIKASKASDLNEIYEVNIDTSKRLLPHVLVESTASNIPLTLLVDSVNPIQPTSGNTRKLDNQNPGISAEQLEKSLSEPENLDRDLLDLLTSPVSFPSEELNPDVLLECRTPDLDNIQSPGEILQPETPLLPENQAHPLTPEVVILPENPTNPLSLELVLQPETPTQTDFNVILDPTTNDYPTFLKHISDKNRVFNTKIIEYNESLLKTSCKTVIIPTSIDLDESNPYVEEILGTLENREVIFNQEKQLHSNLRKYSFRESNKPKSNSIELEQKIEEIAAPTLRTSF</sequence>
<evidence type="ECO:0000256" key="2">
    <source>
        <dbReference type="SAM" id="SignalP"/>
    </source>
</evidence>
<feature type="compositionally biased region" description="Polar residues" evidence="1">
    <location>
        <begin position="24"/>
        <end position="58"/>
    </location>
</feature>
<name>A0A8S1AT69_ARCPL</name>
<keyword evidence="4" id="KW-1185">Reference proteome</keyword>
<feature type="signal peptide" evidence="2">
    <location>
        <begin position="1"/>
        <end position="20"/>
    </location>
</feature>
<reference evidence="3 4" key="1">
    <citation type="submission" date="2020-04" db="EMBL/GenBank/DDBJ databases">
        <authorList>
            <person name="Wallbank WR R."/>
            <person name="Pardo Diaz C."/>
            <person name="Kozak K."/>
            <person name="Martin S."/>
            <person name="Jiggins C."/>
            <person name="Moest M."/>
            <person name="Warren A I."/>
            <person name="Byers J.R.P. K."/>
            <person name="Montejo-Kovacevich G."/>
            <person name="Yen C E."/>
        </authorList>
    </citation>
    <scope>NUCLEOTIDE SEQUENCE [LARGE SCALE GENOMIC DNA]</scope>
</reference>
<evidence type="ECO:0000256" key="1">
    <source>
        <dbReference type="SAM" id="MobiDB-lite"/>
    </source>
</evidence>
<dbReference type="OrthoDB" id="420169at2759"/>
<organism evidence="3 4">
    <name type="scientific">Arctia plantaginis</name>
    <name type="common">Wood tiger moth</name>
    <name type="synonym">Phalaena plantaginis</name>
    <dbReference type="NCBI Taxonomy" id="874455"/>
    <lineage>
        <taxon>Eukaryota</taxon>
        <taxon>Metazoa</taxon>
        <taxon>Ecdysozoa</taxon>
        <taxon>Arthropoda</taxon>
        <taxon>Hexapoda</taxon>
        <taxon>Insecta</taxon>
        <taxon>Pterygota</taxon>
        <taxon>Neoptera</taxon>
        <taxon>Endopterygota</taxon>
        <taxon>Lepidoptera</taxon>
        <taxon>Glossata</taxon>
        <taxon>Ditrysia</taxon>
        <taxon>Noctuoidea</taxon>
        <taxon>Erebidae</taxon>
        <taxon>Arctiinae</taxon>
        <taxon>Arctia</taxon>
    </lineage>
</organism>
<gene>
    <name evidence="3" type="ORF">APLA_LOCUS12179</name>
</gene>
<feature type="region of interest" description="Disordered" evidence="1">
    <location>
        <begin position="24"/>
        <end position="62"/>
    </location>
</feature>
<protein>
    <submittedName>
        <fullName evidence="3">Uncharacterized protein</fullName>
    </submittedName>
</protein>
<accession>A0A8S1AT69</accession>
<dbReference type="EMBL" id="CADEBC010000540">
    <property type="protein sequence ID" value="CAB3249675.1"/>
    <property type="molecule type" value="Genomic_DNA"/>
</dbReference>